<protein>
    <submittedName>
        <fullName evidence="1">Uncharacterized protein</fullName>
    </submittedName>
</protein>
<sequence length="60" mass="6818">MRGCYKDRQLQELVLTVEGWFKPWTWRVSGDSALSLFISRLNADITVPFAPDVSSSNNLT</sequence>
<proteinExistence type="predicted"/>
<evidence type="ECO:0000313" key="1">
    <source>
        <dbReference type="EMBL" id="KAH0770814.1"/>
    </source>
</evidence>
<organism evidence="1 2">
    <name type="scientific">Solanum tuberosum</name>
    <name type="common">Potato</name>
    <dbReference type="NCBI Taxonomy" id="4113"/>
    <lineage>
        <taxon>Eukaryota</taxon>
        <taxon>Viridiplantae</taxon>
        <taxon>Streptophyta</taxon>
        <taxon>Embryophyta</taxon>
        <taxon>Tracheophyta</taxon>
        <taxon>Spermatophyta</taxon>
        <taxon>Magnoliopsida</taxon>
        <taxon>eudicotyledons</taxon>
        <taxon>Gunneridae</taxon>
        <taxon>Pentapetalae</taxon>
        <taxon>asterids</taxon>
        <taxon>lamiids</taxon>
        <taxon>Solanales</taxon>
        <taxon>Solanaceae</taxon>
        <taxon>Solanoideae</taxon>
        <taxon>Solaneae</taxon>
        <taxon>Solanum</taxon>
    </lineage>
</organism>
<accession>A0ABQ7VQR3</accession>
<evidence type="ECO:0000313" key="2">
    <source>
        <dbReference type="Proteomes" id="UP000826656"/>
    </source>
</evidence>
<gene>
    <name evidence="1" type="ORF">KY290_014795</name>
</gene>
<reference evidence="1 2" key="1">
    <citation type="journal article" date="2021" name="bioRxiv">
        <title>Chromosome-scale and haplotype-resolved genome assembly of a tetraploid potato cultivar.</title>
        <authorList>
            <person name="Sun H."/>
            <person name="Jiao W.-B."/>
            <person name="Krause K."/>
            <person name="Campoy J.A."/>
            <person name="Goel M."/>
            <person name="Folz-Donahue K."/>
            <person name="Kukat C."/>
            <person name="Huettel B."/>
            <person name="Schneeberger K."/>
        </authorList>
    </citation>
    <scope>NUCLEOTIDE SEQUENCE [LARGE SCALE GENOMIC DNA]</scope>
    <source>
        <strain evidence="1">SolTubOtavaFocal</strain>
        <tissue evidence="1">Leaves</tissue>
    </source>
</reference>
<keyword evidence="2" id="KW-1185">Reference proteome</keyword>
<dbReference type="EMBL" id="JAIVGD010000011">
    <property type="protein sequence ID" value="KAH0770814.1"/>
    <property type="molecule type" value="Genomic_DNA"/>
</dbReference>
<dbReference type="Proteomes" id="UP000826656">
    <property type="component" value="Unassembled WGS sequence"/>
</dbReference>
<name>A0ABQ7VQR3_SOLTU</name>
<comment type="caution">
    <text evidence="1">The sequence shown here is derived from an EMBL/GenBank/DDBJ whole genome shotgun (WGS) entry which is preliminary data.</text>
</comment>